<dbReference type="InterPro" id="IPR038607">
    <property type="entry name" value="PhoD-like_sf"/>
</dbReference>
<evidence type="ECO:0008006" key="6">
    <source>
        <dbReference type="Google" id="ProtNLM"/>
    </source>
</evidence>
<dbReference type="OrthoDB" id="29024at2759"/>
<comment type="caution">
    <text evidence="4">The sequence shown here is derived from an EMBL/GenBank/DDBJ whole genome shotgun (WGS) entry which is preliminary data.</text>
</comment>
<dbReference type="InterPro" id="IPR018946">
    <property type="entry name" value="PhoD-like_MPP"/>
</dbReference>
<feature type="chain" id="PRO_5040238730" description="Alkaline phosphatase" evidence="1">
    <location>
        <begin position="18"/>
        <end position="457"/>
    </location>
</feature>
<dbReference type="Proteomes" id="UP000807025">
    <property type="component" value="Unassembled WGS sequence"/>
</dbReference>
<dbReference type="Gene3D" id="3.60.21.70">
    <property type="entry name" value="PhoD-like phosphatase"/>
    <property type="match status" value="2"/>
</dbReference>
<evidence type="ECO:0000259" key="2">
    <source>
        <dbReference type="Pfam" id="PF09423"/>
    </source>
</evidence>
<dbReference type="Pfam" id="PF16655">
    <property type="entry name" value="PhoD_N"/>
    <property type="match status" value="1"/>
</dbReference>
<feature type="domain" description="PhoD-like phosphatase metallophosphatase" evidence="2">
    <location>
        <begin position="360"/>
        <end position="440"/>
    </location>
</feature>
<keyword evidence="5" id="KW-1185">Reference proteome</keyword>
<dbReference type="AlphaFoldDB" id="A0A9P6DKK5"/>
<keyword evidence="1" id="KW-0732">Signal</keyword>
<accession>A0A9P6DKK5</accession>
<organism evidence="4 5">
    <name type="scientific">Pleurotus eryngii</name>
    <name type="common">Boletus of the steppes</name>
    <dbReference type="NCBI Taxonomy" id="5323"/>
    <lineage>
        <taxon>Eukaryota</taxon>
        <taxon>Fungi</taxon>
        <taxon>Dikarya</taxon>
        <taxon>Basidiomycota</taxon>
        <taxon>Agaricomycotina</taxon>
        <taxon>Agaricomycetes</taxon>
        <taxon>Agaricomycetidae</taxon>
        <taxon>Agaricales</taxon>
        <taxon>Pleurotineae</taxon>
        <taxon>Pleurotaceae</taxon>
        <taxon>Pleurotus</taxon>
    </lineage>
</organism>
<proteinExistence type="predicted"/>
<dbReference type="PANTHER" id="PTHR43606">
    <property type="entry name" value="PHOSPHATASE, PUTATIVE (AFU_ORTHOLOGUE AFUA_6G08710)-RELATED"/>
    <property type="match status" value="1"/>
</dbReference>
<evidence type="ECO:0000259" key="3">
    <source>
        <dbReference type="Pfam" id="PF16655"/>
    </source>
</evidence>
<reference evidence="4" key="1">
    <citation type="submission" date="2020-11" db="EMBL/GenBank/DDBJ databases">
        <authorList>
            <consortium name="DOE Joint Genome Institute"/>
            <person name="Ahrendt S."/>
            <person name="Riley R."/>
            <person name="Andreopoulos W."/>
            <person name="Labutti K."/>
            <person name="Pangilinan J."/>
            <person name="Ruiz-Duenas F.J."/>
            <person name="Barrasa J.M."/>
            <person name="Sanchez-Garcia M."/>
            <person name="Camarero S."/>
            <person name="Miyauchi S."/>
            <person name="Serrano A."/>
            <person name="Linde D."/>
            <person name="Babiker R."/>
            <person name="Drula E."/>
            <person name="Ayuso-Fernandez I."/>
            <person name="Pacheco R."/>
            <person name="Padilla G."/>
            <person name="Ferreira P."/>
            <person name="Barriuso J."/>
            <person name="Kellner H."/>
            <person name="Castanera R."/>
            <person name="Alfaro M."/>
            <person name="Ramirez L."/>
            <person name="Pisabarro A.G."/>
            <person name="Kuo A."/>
            <person name="Tritt A."/>
            <person name="Lipzen A."/>
            <person name="He G."/>
            <person name="Yan M."/>
            <person name="Ng V."/>
            <person name="Cullen D."/>
            <person name="Martin F."/>
            <person name="Rosso M.-N."/>
            <person name="Henrissat B."/>
            <person name="Hibbett D."/>
            <person name="Martinez A.T."/>
            <person name="Grigoriev I.V."/>
        </authorList>
    </citation>
    <scope>NUCLEOTIDE SEQUENCE</scope>
    <source>
        <strain evidence="4">ATCC 90797</strain>
    </source>
</reference>
<dbReference type="SUPFAM" id="SSF56300">
    <property type="entry name" value="Metallo-dependent phosphatases"/>
    <property type="match status" value="1"/>
</dbReference>
<feature type="domain" description="Phospholipase D N-terminal" evidence="3">
    <location>
        <begin position="84"/>
        <end position="183"/>
    </location>
</feature>
<dbReference type="InterPro" id="IPR052900">
    <property type="entry name" value="Phospholipid_Metab_Enz"/>
</dbReference>
<evidence type="ECO:0000256" key="1">
    <source>
        <dbReference type="SAM" id="SignalP"/>
    </source>
</evidence>
<dbReference type="Gene3D" id="2.60.40.380">
    <property type="entry name" value="Purple acid phosphatase-like, N-terminal"/>
    <property type="match status" value="1"/>
</dbReference>
<dbReference type="InterPro" id="IPR032093">
    <property type="entry name" value="PhoD_N"/>
</dbReference>
<gene>
    <name evidence="4" type="ORF">BDN71DRAFT_1501611</name>
</gene>
<evidence type="ECO:0000313" key="4">
    <source>
        <dbReference type="EMBL" id="KAF9500830.1"/>
    </source>
</evidence>
<sequence>MRNLLPVFIALVVSSHATLLLDRNLAYRSPFIDHPEHGLVIKSIHTRHVQHSTRQIIDATPFKDEHYPNFFNPFVWNDGLIFTHSVASGDPFDTSVLLWTRAVPASSAGAFPDQSVPVCVSFKFSMSNTLSPVVDLGEAFTSYDVDFTVKVEATGLQPDTKYFFQFSHCTNAESISPVGATMTFASPDAPADQLVDFSLMLNYCVLLIGVCDISMHMALPPRTPPQVYLFTWETTEWVGVTQLLARQLATIHDYRQRFQQYRTDVNLSLAHQSAPWITTWDDHEVANNAWKAETSDSNDTAAGCSFSPSGACFTVRKLAAIRSGSPFVRLIPIIYRFSANSTVRVVSNEIPRPATPLSTIDTVRFNTDAWDGYRVNRARILDHLYNNEINNTVILAGDSHANRVLDLARPDDTTTYNQITGDGAIGVEFAGTVVTSTSSLRANIAPAAADVISRQFG</sequence>
<feature type="domain" description="PhoD-like phosphatase metallophosphatase" evidence="2">
    <location>
        <begin position="245"/>
        <end position="321"/>
    </location>
</feature>
<name>A0A9P6DKK5_PLEER</name>
<dbReference type="InterPro" id="IPR029052">
    <property type="entry name" value="Metallo-depent_PP-like"/>
</dbReference>
<dbReference type="EMBL" id="MU154525">
    <property type="protein sequence ID" value="KAF9500830.1"/>
    <property type="molecule type" value="Genomic_DNA"/>
</dbReference>
<dbReference type="PANTHER" id="PTHR43606:SF7">
    <property type="entry name" value="PHOSPHATASE, PUTATIVE (AFU_ORTHOLOGUE AFUA_6G08710)-RELATED"/>
    <property type="match status" value="1"/>
</dbReference>
<protein>
    <recommendedName>
        <fullName evidence="6">Alkaline phosphatase</fullName>
    </recommendedName>
</protein>
<feature type="signal peptide" evidence="1">
    <location>
        <begin position="1"/>
        <end position="17"/>
    </location>
</feature>
<evidence type="ECO:0000313" key="5">
    <source>
        <dbReference type="Proteomes" id="UP000807025"/>
    </source>
</evidence>
<dbReference type="Pfam" id="PF09423">
    <property type="entry name" value="PhoD"/>
    <property type="match status" value="2"/>
</dbReference>